<accession>A0A4Y2NSK5</accession>
<dbReference type="EMBL" id="BGPR01009741">
    <property type="protein sequence ID" value="GBN41984.1"/>
    <property type="molecule type" value="Genomic_DNA"/>
</dbReference>
<dbReference type="AlphaFoldDB" id="A0A4Y2NSK5"/>
<evidence type="ECO:0000313" key="3">
    <source>
        <dbReference type="Proteomes" id="UP000499080"/>
    </source>
</evidence>
<proteinExistence type="predicted"/>
<dbReference type="Proteomes" id="UP000499080">
    <property type="component" value="Unassembled WGS sequence"/>
</dbReference>
<organism evidence="2 3">
    <name type="scientific">Araneus ventricosus</name>
    <name type="common">Orbweaver spider</name>
    <name type="synonym">Epeira ventricosa</name>
    <dbReference type="NCBI Taxonomy" id="182803"/>
    <lineage>
        <taxon>Eukaryota</taxon>
        <taxon>Metazoa</taxon>
        <taxon>Ecdysozoa</taxon>
        <taxon>Arthropoda</taxon>
        <taxon>Chelicerata</taxon>
        <taxon>Arachnida</taxon>
        <taxon>Araneae</taxon>
        <taxon>Araneomorphae</taxon>
        <taxon>Entelegynae</taxon>
        <taxon>Araneoidea</taxon>
        <taxon>Araneidae</taxon>
        <taxon>Araneus</taxon>
    </lineage>
</organism>
<evidence type="ECO:0000313" key="2">
    <source>
        <dbReference type="EMBL" id="GBN41984.1"/>
    </source>
</evidence>
<feature type="region of interest" description="Disordered" evidence="1">
    <location>
        <begin position="127"/>
        <end position="154"/>
    </location>
</feature>
<reference evidence="2 3" key="1">
    <citation type="journal article" date="2019" name="Sci. Rep.">
        <title>Orb-weaving spider Araneus ventricosus genome elucidates the spidroin gene catalogue.</title>
        <authorList>
            <person name="Kono N."/>
            <person name="Nakamura H."/>
            <person name="Ohtoshi R."/>
            <person name="Moran D.A.P."/>
            <person name="Shinohara A."/>
            <person name="Yoshida Y."/>
            <person name="Fujiwara M."/>
            <person name="Mori M."/>
            <person name="Tomita M."/>
            <person name="Arakawa K."/>
        </authorList>
    </citation>
    <scope>NUCLEOTIDE SEQUENCE [LARGE SCALE GENOMIC DNA]</scope>
</reference>
<name>A0A4Y2NSK5_ARAVE</name>
<gene>
    <name evidence="2" type="ORF">AVEN_169457_1</name>
</gene>
<protein>
    <submittedName>
        <fullName evidence="2">Uncharacterized protein</fullName>
    </submittedName>
</protein>
<keyword evidence="3" id="KW-1185">Reference proteome</keyword>
<feature type="compositionally biased region" description="Polar residues" evidence="1">
    <location>
        <begin position="129"/>
        <end position="154"/>
    </location>
</feature>
<sequence length="535" mass="60763">MAESYKLNPPSKSMDENSYDDIVTILSSFPPDVIDKICSKAKMLRESFDPDKSSVPSDSDAETDVVLIDLDDDDANKSAENGLYLPNKKSFDNSKVTSGTISEEIHSDEAEIVENIQADIYTVKEDSVKNSSQNDTDLQSSSANGIPFPSSKSFDNLNGTSNTVYDGIETAEIILEDTSALQALYLINQQEAFDEFIKPNFPIKRLPKNAFCREWLLKHAECCLKSSMLEHSDNQRDFQISNQNDIPSTTIESGDNSHETKNIVEEECDTEELIQGDVPTLRDSAQNFLNKNTDLRSSTENDIPLPFSESFDNSHETSGTVGDEVKTVENFQEDTSAVQDLYQENQKVSLDEFDRPKRRSPTNACRKWLSKHVFCCLRGSVLEHSDDNRDEKDIRRISEFVEKRIFDNSHESRNMSSDDVVSSIRKSPTNACQFEQFVDELERNYDPKDKFNYPTCKCDIRARFWLLPEKDLYLQNSNFCKKPGRRRLSDGERIQTMTTAPVSIEISRYLPLGANRDNMFLGKIDGQKDLEKSLS</sequence>
<evidence type="ECO:0000256" key="1">
    <source>
        <dbReference type="SAM" id="MobiDB-lite"/>
    </source>
</evidence>
<comment type="caution">
    <text evidence="2">The sequence shown here is derived from an EMBL/GenBank/DDBJ whole genome shotgun (WGS) entry which is preliminary data.</text>
</comment>